<evidence type="ECO:0000313" key="4">
    <source>
        <dbReference type="Proteomes" id="UP000471633"/>
    </source>
</evidence>
<reference evidence="3" key="2">
    <citation type="journal article" date="2019" name="Gigascience">
        <title>High-quality Schistosoma haematobium genome achieved by single-molecule and long-range sequencing.</title>
        <authorList>
            <person name="Stroehlein A.J."/>
            <person name="Korhonen P.K."/>
            <person name="Chong T.M."/>
            <person name="Lim Y.L."/>
            <person name="Chan K.G."/>
            <person name="Webster B."/>
            <person name="Rollinson D."/>
            <person name="Brindley P.J."/>
            <person name="Gasser R.B."/>
            <person name="Young N.D."/>
        </authorList>
    </citation>
    <scope>NUCLEOTIDE SEQUENCE</scope>
</reference>
<gene>
    <name evidence="3" type="primary">CDT1_1</name>
    <name evidence="3" type="ORF">MS3_00004954</name>
</gene>
<dbReference type="GO" id="GO:0003677">
    <property type="term" value="F:DNA binding"/>
    <property type="evidence" value="ECO:0007669"/>
    <property type="project" value="InterPro"/>
</dbReference>
<feature type="domain" description="CDT1 Geminin-binding" evidence="2">
    <location>
        <begin position="175"/>
        <end position="320"/>
    </location>
</feature>
<organism evidence="3 4">
    <name type="scientific">Schistosoma haematobium</name>
    <name type="common">Blood fluke</name>
    <dbReference type="NCBI Taxonomy" id="6185"/>
    <lineage>
        <taxon>Eukaryota</taxon>
        <taxon>Metazoa</taxon>
        <taxon>Spiralia</taxon>
        <taxon>Lophotrochozoa</taxon>
        <taxon>Platyhelminthes</taxon>
        <taxon>Trematoda</taxon>
        <taxon>Digenea</taxon>
        <taxon>Strigeidida</taxon>
        <taxon>Schistosomatoidea</taxon>
        <taxon>Schistosomatidae</taxon>
        <taxon>Schistosoma</taxon>
    </lineage>
</organism>
<dbReference type="CTD" id="24591703"/>
<sequence>MPNTRLDNFFRVSKTPQNVGRAKRAVPETSPETELSRSKRPAYQRFSHLTKPTQESASEAETIKTTVIKLDKQSEVLSSSSFCPPPQEKTVIQLKKRTQLKKVIKLKSSRSSDSIQDNSSKLPAFKRFAHLSEPVSSLKPQSTEPETSIETQSAVSSKDLDLTQTDLTVPPDLFLPHNLQVLLELFRSCDTVVSMLHNRKELCSFDKIQPAVQEITRRNFEETHIGQFLTVYPMVYFLRYEKQFDKFTHRLNGNYVLVLSPNLRTDGTKVGHDSPSKGFLPFSGTRLIQRRNRFHSLLINLVLKSHRVRARENERRLLTELTYGKVSEARRAIYCRLPLIITQVWSILRPCNARPLPLSTVAVRVADSHPSGLSADVGEKLIICWSSYPEIYYFPIRASGPSLNIDTGLQAYPAMKNSIWDGMHVLDTTVSYNPSILETYPKMDISRKLGYICQERPVETWS</sequence>
<feature type="region of interest" description="Disordered" evidence="1">
    <location>
        <begin position="16"/>
        <end position="60"/>
    </location>
</feature>
<dbReference type="SMART" id="SM01075">
    <property type="entry name" value="CDT1"/>
    <property type="match status" value="1"/>
</dbReference>
<evidence type="ECO:0000313" key="3">
    <source>
        <dbReference type="EMBL" id="KAH9587083.1"/>
    </source>
</evidence>
<dbReference type="InterPro" id="IPR036390">
    <property type="entry name" value="WH_DNA-bd_sf"/>
</dbReference>
<feature type="region of interest" description="Disordered" evidence="1">
    <location>
        <begin position="135"/>
        <end position="157"/>
    </location>
</feature>
<dbReference type="InterPro" id="IPR014939">
    <property type="entry name" value="CDT1_Gemini-bd-like"/>
</dbReference>
<dbReference type="GO" id="GO:0005634">
    <property type="term" value="C:nucleus"/>
    <property type="evidence" value="ECO:0007669"/>
    <property type="project" value="TreeGrafter"/>
</dbReference>
<reference evidence="3" key="4">
    <citation type="journal article" date="2022" name="PLoS Pathog.">
        <title>Chromosome-level genome of Schistosoma haematobium underpins genome-wide explorations of molecular variation.</title>
        <authorList>
            <person name="Stroehlein A.J."/>
            <person name="Korhonen P.K."/>
            <person name="Lee V.V."/>
            <person name="Ralph S.A."/>
            <person name="Mentink-Kane M."/>
            <person name="You H."/>
            <person name="McManus D.P."/>
            <person name="Tchuente L.T."/>
            <person name="Stothard J.R."/>
            <person name="Kaur P."/>
            <person name="Dudchenko O."/>
            <person name="Aiden E.L."/>
            <person name="Yang B."/>
            <person name="Yang H."/>
            <person name="Emery A.M."/>
            <person name="Webster B.L."/>
            <person name="Brindley P.J."/>
            <person name="Rollinson D."/>
            <person name="Chang B.C.H."/>
            <person name="Gasser R.B."/>
            <person name="Young N.D."/>
        </authorList>
    </citation>
    <scope>NUCLEOTIDE SEQUENCE</scope>
</reference>
<dbReference type="EMBL" id="AMPZ03000003">
    <property type="protein sequence ID" value="KAH9587083.1"/>
    <property type="molecule type" value="Genomic_DNA"/>
</dbReference>
<feature type="compositionally biased region" description="Polar residues" evidence="1">
    <location>
        <begin position="50"/>
        <end position="60"/>
    </location>
</feature>
<dbReference type="Proteomes" id="UP000471633">
    <property type="component" value="Unassembled WGS sequence"/>
</dbReference>
<dbReference type="SUPFAM" id="SSF46785">
    <property type="entry name" value="Winged helix' DNA-binding domain"/>
    <property type="match status" value="1"/>
</dbReference>
<protein>
    <submittedName>
        <fullName evidence="3">Replication licensing factor Cdt1</fullName>
    </submittedName>
</protein>
<reference evidence="3" key="3">
    <citation type="submission" date="2021-06" db="EMBL/GenBank/DDBJ databases">
        <title>Chromosome-level genome assembly for S. haematobium.</title>
        <authorList>
            <person name="Stroehlein A.J."/>
        </authorList>
    </citation>
    <scope>NUCLEOTIDE SEQUENCE</scope>
</reference>
<dbReference type="GO" id="GO:0071163">
    <property type="term" value="P:DNA replication preinitiation complex assembly"/>
    <property type="evidence" value="ECO:0007669"/>
    <property type="project" value="InterPro"/>
</dbReference>
<evidence type="ECO:0000256" key="1">
    <source>
        <dbReference type="SAM" id="MobiDB-lite"/>
    </source>
</evidence>
<accession>A0A922LJF7</accession>
<dbReference type="GeneID" id="24591703"/>
<dbReference type="Gene3D" id="1.10.10.1420">
    <property type="entry name" value="DNA replication factor Cdt1, C-terminal WH domain"/>
    <property type="match status" value="1"/>
</dbReference>
<dbReference type="InterPro" id="IPR038090">
    <property type="entry name" value="Cdt1_C_WH_dom_sf"/>
</dbReference>
<dbReference type="GO" id="GO:0030174">
    <property type="term" value="P:regulation of DNA-templated DNA replication initiation"/>
    <property type="evidence" value="ECO:0007669"/>
    <property type="project" value="InterPro"/>
</dbReference>
<dbReference type="RefSeq" id="XP_051068877.1">
    <property type="nucleotide sequence ID" value="XM_051212949.1"/>
</dbReference>
<dbReference type="GO" id="GO:0000278">
    <property type="term" value="P:mitotic cell cycle"/>
    <property type="evidence" value="ECO:0007669"/>
    <property type="project" value="TreeGrafter"/>
</dbReference>
<dbReference type="GO" id="GO:0070182">
    <property type="term" value="F:DNA polymerase binding"/>
    <property type="evidence" value="ECO:0007669"/>
    <property type="project" value="TreeGrafter"/>
</dbReference>
<reference evidence="3" key="1">
    <citation type="journal article" date="2012" name="Nat. Genet.">
        <title>Whole-genome sequence of Schistosoma haematobium.</title>
        <authorList>
            <person name="Young N.D."/>
            <person name="Jex A.R."/>
            <person name="Li B."/>
            <person name="Liu S."/>
            <person name="Yang L."/>
            <person name="Xiong Z."/>
            <person name="Li Y."/>
            <person name="Cantacessi C."/>
            <person name="Hall R.S."/>
            <person name="Xu X."/>
            <person name="Chen F."/>
            <person name="Wu X."/>
            <person name="Zerlotini A."/>
            <person name="Oliveira G."/>
            <person name="Hofmann A."/>
            <person name="Zhang G."/>
            <person name="Fang X."/>
            <person name="Kang Y."/>
            <person name="Campbell B.E."/>
            <person name="Loukas A."/>
            <person name="Ranganathan S."/>
            <person name="Rollinson D."/>
            <person name="Rinaldi G."/>
            <person name="Brindley P.J."/>
            <person name="Yang H."/>
            <person name="Wang J."/>
            <person name="Wang J."/>
            <person name="Gasser R.B."/>
        </authorList>
    </citation>
    <scope>NUCLEOTIDE SEQUENCE</scope>
</reference>
<dbReference type="GO" id="GO:0000076">
    <property type="term" value="P:DNA replication checkpoint signaling"/>
    <property type="evidence" value="ECO:0007669"/>
    <property type="project" value="TreeGrafter"/>
</dbReference>
<dbReference type="InterPro" id="IPR045173">
    <property type="entry name" value="Cdt1"/>
</dbReference>
<dbReference type="PANTHER" id="PTHR28637:SF1">
    <property type="entry name" value="DNA REPLICATION FACTOR CDT1"/>
    <property type="match status" value="1"/>
</dbReference>
<dbReference type="KEGG" id="shx:MS3_00004954"/>
<evidence type="ECO:0000259" key="2">
    <source>
        <dbReference type="SMART" id="SM01075"/>
    </source>
</evidence>
<comment type="caution">
    <text evidence="3">The sequence shown here is derived from an EMBL/GenBank/DDBJ whole genome shotgun (WGS) entry which is preliminary data.</text>
</comment>
<dbReference type="AlphaFoldDB" id="A0A922LJF7"/>
<dbReference type="CDD" id="cd08674">
    <property type="entry name" value="Cdt1_m"/>
    <property type="match status" value="1"/>
</dbReference>
<name>A0A922LJF7_SCHHA</name>
<dbReference type="Pfam" id="PF08839">
    <property type="entry name" value="CDT1"/>
    <property type="match status" value="1"/>
</dbReference>
<keyword evidence="4" id="KW-1185">Reference proteome</keyword>
<dbReference type="PANTHER" id="PTHR28637">
    <property type="entry name" value="DNA REPLICATION FACTOR CDT1"/>
    <property type="match status" value="1"/>
</dbReference>
<proteinExistence type="predicted"/>